<keyword evidence="1" id="KW-0472">Membrane</keyword>
<proteinExistence type="predicted"/>
<accession>A0ABW0PGT3</accession>
<evidence type="ECO:0000313" key="3">
    <source>
        <dbReference type="Proteomes" id="UP001596031"/>
    </source>
</evidence>
<reference evidence="3" key="1">
    <citation type="journal article" date="2019" name="Int. J. Syst. Evol. Microbiol.">
        <title>The Global Catalogue of Microorganisms (GCM) 10K type strain sequencing project: providing services to taxonomists for standard genome sequencing and annotation.</title>
        <authorList>
            <consortium name="The Broad Institute Genomics Platform"/>
            <consortium name="The Broad Institute Genome Sequencing Center for Infectious Disease"/>
            <person name="Wu L."/>
            <person name="Ma J."/>
        </authorList>
    </citation>
    <scope>NUCLEOTIDE SEQUENCE [LARGE SCALE GENOMIC DNA]</scope>
    <source>
        <strain evidence="3">CCUG 38813</strain>
    </source>
</reference>
<organism evidence="2 3">
    <name type="scientific">Massilia jejuensis</name>
    <dbReference type="NCBI Taxonomy" id="648894"/>
    <lineage>
        <taxon>Bacteria</taxon>
        <taxon>Pseudomonadati</taxon>
        <taxon>Pseudomonadota</taxon>
        <taxon>Betaproteobacteria</taxon>
        <taxon>Burkholderiales</taxon>
        <taxon>Oxalobacteraceae</taxon>
        <taxon>Telluria group</taxon>
        <taxon>Massilia</taxon>
    </lineage>
</organism>
<dbReference type="InterPro" id="IPR014717">
    <property type="entry name" value="Transl_elong_EF1B/ribsomal_bS6"/>
</dbReference>
<gene>
    <name evidence="2" type="ORF">ACFPOU_06415</name>
</gene>
<evidence type="ECO:0000313" key="2">
    <source>
        <dbReference type="EMBL" id="MFC5510752.1"/>
    </source>
</evidence>
<keyword evidence="1" id="KW-0812">Transmembrane</keyword>
<evidence type="ECO:0000256" key="1">
    <source>
        <dbReference type="SAM" id="Phobius"/>
    </source>
</evidence>
<name>A0ABW0PGT3_9BURK</name>
<dbReference type="RefSeq" id="WP_379718349.1">
    <property type="nucleotide sequence ID" value="NZ_JBHSMS010000023.1"/>
</dbReference>
<dbReference type="EMBL" id="JBHSMS010000023">
    <property type="protein sequence ID" value="MFC5510752.1"/>
    <property type="molecule type" value="Genomic_DNA"/>
</dbReference>
<dbReference type="Gene3D" id="3.30.70.60">
    <property type="match status" value="1"/>
</dbReference>
<dbReference type="Proteomes" id="UP001596031">
    <property type="component" value="Unassembled WGS sequence"/>
</dbReference>
<keyword evidence="3" id="KW-1185">Reference proteome</keyword>
<evidence type="ECO:0008006" key="4">
    <source>
        <dbReference type="Google" id="ProtNLM"/>
    </source>
</evidence>
<protein>
    <recommendedName>
        <fullName evidence="4">Type II secretion system (T2SS) protein M subtype b</fullName>
    </recommendedName>
</protein>
<keyword evidence="1" id="KW-1133">Transmembrane helix</keyword>
<comment type="caution">
    <text evidence="2">The sequence shown here is derived from an EMBL/GenBank/DDBJ whole genome shotgun (WGS) entry which is preliminary data.</text>
</comment>
<sequence length="192" mass="19944">MNAALIRKAAALPPRQLHLLGAGLLLIVAAGLWFYALRAPLAALRAVRAEQAQLALAGNDPRLLAAQLAVLDTDVEVLVKRLGAVSAHTAAQPAVQPLVRLIGELGALAQARNVTLHGVTPVPEETVVSFSQTGFDADASGSYASLLAWMGAIEGAQPNLAIVSFDMRAGDKPGQVAMKIRVAALQPQGNQP</sequence>
<feature type="transmembrane region" description="Helical" evidence="1">
    <location>
        <begin position="17"/>
        <end position="37"/>
    </location>
</feature>